<keyword evidence="1" id="KW-0560">Oxidoreductase</keyword>
<sequence>MLIGMLEQKLGVDNLAQYIEEEKMISPRGWEEEMDVYKGATFNLGHQLTQMLTFRPHNKFEELDHCWLVGGGTHPGSGLPIILESARITANGILRKEKMTEFAVKPLPKVELFDPKMPKGHGNGIDVVQI</sequence>
<name>A0A2S5D2X3_LYSSH</name>
<dbReference type="PANTHER" id="PTHR43734">
    <property type="entry name" value="PHYTOENE DESATURASE"/>
    <property type="match status" value="1"/>
</dbReference>
<dbReference type="EC" id="1.3.99.26" evidence="1"/>
<proteinExistence type="predicted"/>
<reference evidence="1 2" key="1">
    <citation type="submission" date="2017-11" db="EMBL/GenBank/DDBJ databases">
        <title>Genome sequence of Lysinibacillus sphaericus, a lignin-degrading bacteria isolated from municipal solid waste soil.</title>
        <authorList>
            <person name="Persinoti G.F."/>
            <person name="Paixao D.A."/>
            <person name="Bugg T.D."/>
            <person name="Squina F.M."/>
        </authorList>
    </citation>
    <scope>NUCLEOTIDE SEQUENCE [LARGE SCALE GENOMIC DNA]</scope>
    <source>
        <strain evidence="1 2">A1</strain>
    </source>
</reference>
<comment type="caution">
    <text evidence="1">The sequence shown here is derived from an EMBL/GenBank/DDBJ whole genome shotgun (WGS) entry which is preliminary data.</text>
</comment>
<dbReference type="EMBL" id="PGLV01000001">
    <property type="protein sequence ID" value="POZ57413.1"/>
    <property type="molecule type" value="Genomic_DNA"/>
</dbReference>
<accession>A0A2S5D2X3</accession>
<dbReference type="AlphaFoldDB" id="A0A2S5D2X3"/>
<organism evidence="1 2">
    <name type="scientific">Lysinibacillus sphaericus</name>
    <name type="common">Bacillus sphaericus</name>
    <dbReference type="NCBI Taxonomy" id="1421"/>
    <lineage>
        <taxon>Bacteria</taxon>
        <taxon>Bacillati</taxon>
        <taxon>Bacillota</taxon>
        <taxon>Bacilli</taxon>
        <taxon>Bacillales</taxon>
        <taxon>Bacillaceae</taxon>
        <taxon>Lysinibacillus</taxon>
    </lineage>
</organism>
<keyword evidence="2" id="KW-1185">Reference proteome</keyword>
<evidence type="ECO:0000313" key="2">
    <source>
        <dbReference type="Proteomes" id="UP000237319"/>
    </source>
</evidence>
<evidence type="ECO:0000313" key="1">
    <source>
        <dbReference type="EMBL" id="POZ57413.1"/>
    </source>
</evidence>
<dbReference type="PANTHER" id="PTHR43734:SF1">
    <property type="entry name" value="PHYTOENE DESATURASE"/>
    <property type="match status" value="1"/>
</dbReference>
<dbReference type="Proteomes" id="UP000237319">
    <property type="component" value="Unassembled WGS sequence"/>
</dbReference>
<protein>
    <submittedName>
        <fullName evidence="1">All-trans-zeta-carotene desaturase</fullName>
        <ecNumber evidence="1">1.3.99.26</ecNumber>
    </submittedName>
</protein>
<gene>
    <name evidence="1" type="primary">carC</name>
    <name evidence="1" type="ORF">LYSIN_02197</name>
</gene>
<dbReference type="GO" id="GO:0016491">
    <property type="term" value="F:oxidoreductase activity"/>
    <property type="evidence" value="ECO:0007669"/>
    <property type="project" value="UniProtKB-KW"/>
</dbReference>